<evidence type="ECO:0000256" key="1">
    <source>
        <dbReference type="ARBA" id="ARBA00010062"/>
    </source>
</evidence>
<dbReference type="RefSeq" id="WP_145852701.1">
    <property type="nucleotide sequence ID" value="NZ_RPFW01000002.1"/>
</dbReference>
<organism evidence="5 6">
    <name type="scientific">Trebonia kvetii</name>
    <dbReference type="NCBI Taxonomy" id="2480626"/>
    <lineage>
        <taxon>Bacteria</taxon>
        <taxon>Bacillati</taxon>
        <taxon>Actinomycetota</taxon>
        <taxon>Actinomycetes</taxon>
        <taxon>Streptosporangiales</taxon>
        <taxon>Treboniaceae</taxon>
        <taxon>Trebonia</taxon>
    </lineage>
</organism>
<evidence type="ECO:0000256" key="2">
    <source>
        <dbReference type="ARBA" id="ARBA00022729"/>
    </source>
</evidence>
<dbReference type="SUPFAM" id="SSF53822">
    <property type="entry name" value="Periplasmic binding protein-like I"/>
    <property type="match status" value="1"/>
</dbReference>
<reference evidence="5 6" key="1">
    <citation type="submission" date="2018-11" db="EMBL/GenBank/DDBJ databases">
        <title>Trebonia kvetii gen.nov., sp.nov., a novel acidophilic actinobacterium, and proposal of the new actinobacterial family Treboniaceae fam. nov.</title>
        <authorList>
            <person name="Rapoport D."/>
            <person name="Sagova-Mareckova M."/>
            <person name="Sedlacek I."/>
            <person name="Provaznik J."/>
            <person name="Kralova S."/>
            <person name="Pavlinic D."/>
            <person name="Benes V."/>
            <person name="Kopecky J."/>
        </authorList>
    </citation>
    <scope>NUCLEOTIDE SEQUENCE [LARGE SCALE GENOMIC DNA]</scope>
    <source>
        <strain evidence="5 6">15Tr583</strain>
    </source>
</reference>
<evidence type="ECO:0000256" key="3">
    <source>
        <dbReference type="SAM" id="SignalP"/>
    </source>
</evidence>
<proteinExistence type="inferred from homology"/>
<dbReference type="Gene3D" id="3.40.50.2300">
    <property type="match status" value="2"/>
</dbReference>
<dbReference type="OrthoDB" id="26870at2"/>
<dbReference type="InterPro" id="IPR028082">
    <property type="entry name" value="Peripla_BP_I"/>
</dbReference>
<keyword evidence="6" id="KW-1185">Reference proteome</keyword>
<feature type="chain" id="PRO_5039127092" evidence="3">
    <location>
        <begin position="22"/>
        <end position="452"/>
    </location>
</feature>
<dbReference type="PANTHER" id="PTHR47235:SF1">
    <property type="entry name" value="BLR6548 PROTEIN"/>
    <property type="match status" value="1"/>
</dbReference>
<dbReference type="PANTHER" id="PTHR47235">
    <property type="entry name" value="BLR6548 PROTEIN"/>
    <property type="match status" value="1"/>
</dbReference>
<dbReference type="InterPro" id="IPR028081">
    <property type="entry name" value="Leu-bd"/>
</dbReference>
<comment type="similarity">
    <text evidence="1">Belongs to the leucine-binding protein family.</text>
</comment>
<gene>
    <name evidence="5" type="ORF">EAS64_10225</name>
</gene>
<name>A0A6P2C3C7_9ACTN</name>
<accession>A0A6P2C3C7</accession>
<feature type="domain" description="Leucine-binding protein" evidence="4">
    <location>
        <begin position="59"/>
        <end position="411"/>
    </location>
</feature>
<evidence type="ECO:0000259" key="4">
    <source>
        <dbReference type="Pfam" id="PF13458"/>
    </source>
</evidence>
<dbReference type="EMBL" id="RPFW01000002">
    <property type="protein sequence ID" value="TVZ04995.1"/>
    <property type="molecule type" value="Genomic_DNA"/>
</dbReference>
<dbReference type="Pfam" id="PF13458">
    <property type="entry name" value="Peripla_BP_6"/>
    <property type="match status" value="1"/>
</dbReference>
<evidence type="ECO:0000313" key="5">
    <source>
        <dbReference type="EMBL" id="TVZ04995.1"/>
    </source>
</evidence>
<dbReference type="Proteomes" id="UP000460272">
    <property type="component" value="Unassembled WGS sequence"/>
</dbReference>
<dbReference type="AlphaFoldDB" id="A0A6P2C3C7"/>
<dbReference type="PROSITE" id="PS51257">
    <property type="entry name" value="PROKAR_LIPOPROTEIN"/>
    <property type="match status" value="1"/>
</dbReference>
<keyword evidence="2 3" id="KW-0732">Signal</keyword>
<comment type="caution">
    <text evidence="5">The sequence shown here is derived from an EMBL/GenBank/DDBJ whole genome shotgun (WGS) entry which is preliminary data.</text>
</comment>
<sequence length="452" mass="46566">MKSSHGLRVPAIAVAAAAALAAAGCSSGTSSSSGHATGSAAASSGGALTASAPGITSSTITIGSHQPLTGPAAAGYSEIAPASTAYFAYVNAHGGVDGRKIVYKYLDDAYNPTQTSTVVRELVLQDNVYSIFNGLGTPTHLAVESFLNSQKIPDVFVASGCDCWNQPTTAPETFGYQLDYIREGKILGQYVAKHFAGKKVAYFYQDDEFGMDGVKGLDYEIPHSLVVARQTYVPTNVNIAPQVAALHASGAQVIVAFSIPAFTALLRLYGLKLGYSPTFVVSNVGADPITLSGLLEAYAKQGGATVNGNQLTAGIITDGYLPTLGATSNSWIALFKKVHDQYDAKAPFDGNVLYGEAVAYTFVQAMLKAGRNPTRADLVSAINAGLPQGPAVAPYAYSSTNHAGVTGAYIGIISNGVLTQEGPVYTTDSSTGAITTVSAAQQQAPSTGIPAP</sequence>
<feature type="signal peptide" evidence="3">
    <location>
        <begin position="1"/>
        <end position="21"/>
    </location>
</feature>
<protein>
    <submittedName>
        <fullName evidence="5">ABC transporter substrate-binding protein</fullName>
    </submittedName>
</protein>
<evidence type="ECO:0000313" key="6">
    <source>
        <dbReference type="Proteomes" id="UP000460272"/>
    </source>
</evidence>
<dbReference type="CDD" id="cd06343">
    <property type="entry name" value="PBP1_ABC_ligand_binding-like"/>
    <property type="match status" value="1"/>
</dbReference>